<dbReference type="GO" id="GO:0046513">
    <property type="term" value="P:ceramide biosynthetic process"/>
    <property type="evidence" value="ECO:0007669"/>
    <property type="project" value="UniProtKB-ARBA"/>
</dbReference>
<evidence type="ECO:0000256" key="28">
    <source>
        <dbReference type="ARBA" id="ARBA00069158"/>
    </source>
</evidence>
<evidence type="ECO:0000256" key="15">
    <source>
        <dbReference type="ARBA" id="ARBA00023002"/>
    </source>
</evidence>
<evidence type="ECO:0000256" key="11">
    <source>
        <dbReference type="ARBA" id="ARBA00022832"/>
    </source>
</evidence>
<keyword evidence="13" id="KW-0492">Microsome</keyword>
<dbReference type="GO" id="GO:0080132">
    <property type="term" value="F:fatty acid 2-hydroxylase activity"/>
    <property type="evidence" value="ECO:0007669"/>
    <property type="project" value="UniProtKB-ARBA"/>
</dbReference>
<evidence type="ECO:0000256" key="24">
    <source>
        <dbReference type="ARBA" id="ARBA00052862"/>
    </source>
</evidence>
<evidence type="ECO:0000313" key="33">
    <source>
        <dbReference type="Proteomes" id="UP000694390"/>
    </source>
</evidence>
<evidence type="ECO:0000256" key="4">
    <source>
        <dbReference type="ARBA" id="ARBA00004872"/>
    </source>
</evidence>
<organism evidence="32 33">
    <name type="scientific">Gopherus evgoodei</name>
    <name type="common">Goodes thornscrub tortoise</name>
    <dbReference type="NCBI Taxonomy" id="1825980"/>
    <lineage>
        <taxon>Eukaryota</taxon>
        <taxon>Metazoa</taxon>
        <taxon>Chordata</taxon>
        <taxon>Craniata</taxon>
        <taxon>Vertebrata</taxon>
        <taxon>Euteleostomi</taxon>
        <taxon>Archelosauria</taxon>
        <taxon>Testudinata</taxon>
        <taxon>Testudines</taxon>
        <taxon>Cryptodira</taxon>
        <taxon>Durocryptodira</taxon>
        <taxon>Testudinoidea</taxon>
        <taxon>Testudinidae</taxon>
        <taxon>Gopherus</taxon>
    </lineage>
</organism>
<evidence type="ECO:0000256" key="9">
    <source>
        <dbReference type="ARBA" id="ARBA00022723"/>
    </source>
</evidence>
<evidence type="ECO:0000256" key="14">
    <source>
        <dbReference type="ARBA" id="ARBA00022989"/>
    </source>
</evidence>
<reference evidence="32" key="1">
    <citation type="submission" date="2019-06" db="EMBL/GenBank/DDBJ databases">
        <title>G10K-VGP Goodes thornscrub tortoise genome, primary haplotype.</title>
        <authorList>
            <person name="Murphy B."/>
            <person name="Edwards T."/>
            <person name="Rhie A."/>
            <person name="Koren S."/>
            <person name="Phillippy A."/>
            <person name="Fedrigo O."/>
            <person name="Haase B."/>
            <person name="Mountcastle J."/>
            <person name="Lewin H."/>
            <person name="Damas J."/>
            <person name="Howe K."/>
            <person name="Formenti G."/>
            <person name="Myers G."/>
            <person name="Durbin R."/>
            <person name="Jarvis E.D."/>
        </authorList>
    </citation>
    <scope>NUCLEOTIDE SEQUENCE [LARGE SCALE GENOMIC DNA]</scope>
</reference>
<proteinExistence type="inferred from homology"/>
<dbReference type="GO" id="GO:0005789">
    <property type="term" value="C:endoplasmic reticulum membrane"/>
    <property type="evidence" value="ECO:0007669"/>
    <property type="project" value="UniProtKB-SubCell"/>
</dbReference>
<evidence type="ECO:0000313" key="32">
    <source>
        <dbReference type="Ensembl" id="ENSGEVP00005021498.1"/>
    </source>
</evidence>
<comment type="similarity">
    <text evidence="20 30">Belongs to the cytochrome b5 family.</text>
</comment>
<dbReference type="InterPro" id="IPR001199">
    <property type="entry name" value="Cyt_B5-like_heme/steroid-bd"/>
</dbReference>
<accession>A0A8C5EXQ2</accession>
<keyword evidence="12" id="KW-0862">Zinc</keyword>
<comment type="subcellular location">
    <subcellularLocation>
        <location evidence="3">Endoplasmic reticulum membrane</location>
        <topology evidence="3">Multi-pass membrane protein</topology>
    </subcellularLocation>
    <subcellularLocation>
        <location evidence="2">Microsome membrane</location>
        <topology evidence="2">Multi-pass membrane protein</topology>
    </subcellularLocation>
</comment>
<dbReference type="GeneTree" id="ENSGT00390000002142"/>
<comment type="similarity">
    <text evidence="5">Belongs to the sterol desaturase family. SCS7 subfamily.</text>
</comment>
<feature type="domain" description="Cytochrome b5 heme-binding" evidence="31">
    <location>
        <begin position="5"/>
        <end position="83"/>
    </location>
</feature>
<evidence type="ECO:0000256" key="16">
    <source>
        <dbReference type="ARBA" id="ARBA00023004"/>
    </source>
</evidence>
<evidence type="ECO:0000256" key="7">
    <source>
        <dbReference type="ARBA" id="ARBA00022617"/>
    </source>
</evidence>
<evidence type="ECO:0000256" key="25">
    <source>
        <dbReference type="ARBA" id="ARBA00053017"/>
    </source>
</evidence>
<keyword evidence="33" id="KW-1185">Reference proteome</keyword>
<keyword evidence="19" id="KW-0275">Fatty acid biosynthesis</keyword>
<dbReference type="GO" id="GO:0046872">
    <property type="term" value="F:metal ion binding"/>
    <property type="evidence" value="ECO:0007669"/>
    <property type="project" value="UniProtKB-UniRule"/>
</dbReference>
<comment type="catalytic activity">
    <reaction evidence="21">
        <text>docosanoate + 2 Fe(II)-[cytochrome b5] + O2 + 2 H(+) = 2-hydroxydocosanoate + 2 Fe(III)-[cytochrome b5] + H2O</text>
        <dbReference type="Rhea" id="RHEA:39819"/>
        <dbReference type="Rhea" id="RHEA-COMP:10438"/>
        <dbReference type="Rhea" id="RHEA-COMP:10439"/>
        <dbReference type="ChEBI" id="CHEBI:15377"/>
        <dbReference type="ChEBI" id="CHEBI:15378"/>
        <dbReference type="ChEBI" id="CHEBI:15379"/>
        <dbReference type="ChEBI" id="CHEBI:23858"/>
        <dbReference type="ChEBI" id="CHEBI:29033"/>
        <dbReference type="ChEBI" id="CHEBI:29034"/>
        <dbReference type="ChEBI" id="CHEBI:76722"/>
    </reaction>
    <physiologicalReaction direction="left-to-right" evidence="21">
        <dbReference type="Rhea" id="RHEA:39820"/>
    </physiologicalReaction>
</comment>
<comment type="cofactor">
    <cofactor evidence="1">
        <name>Zn(2+)</name>
        <dbReference type="ChEBI" id="CHEBI:29105"/>
    </cofactor>
</comment>
<evidence type="ECO:0000256" key="21">
    <source>
        <dbReference type="ARBA" id="ARBA00050698"/>
    </source>
</evidence>
<dbReference type="PROSITE" id="PS00191">
    <property type="entry name" value="CYTOCHROME_B5_1"/>
    <property type="match status" value="1"/>
</dbReference>
<evidence type="ECO:0000256" key="30">
    <source>
        <dbReference type="RuleBase" id="RU362121"/>
    </source>
</evidence>
<evidence type="ECO:0000256" key="19">
    <source>
        <dbReference type="ARBA" id="ARBA00023160"/>
    </source>
</evidence>
<comment type="catalytic activity">
    <reaction evidence="22">
        <text>a 1,2-saturated fatty acid + 2 Fe(II)-[cytochrome b5] + O2 + 2 H(+) = a (R)-2-hydroxy fatty acid + 2 Fe(III)-[cytochrome b5] + H2O</text>
        <dbReference type="Rhea" id="RHEA:38855"/>
        <dbReference type="Rhea" id="RHEA-COMP:10438"/>
        <dbReference type="Rhea" id="RHEA-COMP:10439"/>
        <dbReference type="ChEBI" id="CHEBI:15377"/>
        <dbReference type="ChEBI" id="CHEBI:15378"/>
        <dbReference type="ChEBI" id="CHEBI:15379"/>
        <dbReference type="ChEBI" id="CHEBI:29033"/>
        <dbReference type="ChEBI" id="CHEBI:29034"/>
        <dbReference type="ChEBI" id="CHEBI:76177"/>
        <dbReference type="ChEBI" id="CHEBI:83955"/>
    </reaction>
    <physiologicalReaction direction="left-to-right" evidence="22">
        <dbReference type="Rhea" id="RHEA:38856"/>
    </physiologicalReaction>
</comment>
<evidence type="ECO:0000256" key="2">
    <source>
        <dbReference type="ARBA" id="ARBA00004154"/>
    </source>
</evidence>
<evidence type="ECO:0000256" key="18">
    <source>
        <dbReference type="ARBA" id="ARBA00023136"/>
    </source>
</evidence>
<keyword evidence="14" id="KW-1133">Transmembrane helix</keyword>
<keyword evidence="15" id="KW-0560">Oxidoreductase</keyword>
<dbReference type="Gene3D" id="3.10.120.10">
    <property type="entry name" value="Cytochrome b5-like heme/steroid binding domain"/>
    <property type="match status" value="1"/>
</dbReference>
<evidence type="ECO:0000256" key="6">
    <source>
        <dbReference type="ARBA" id="ARBA00022516"/>
    </source>
</evidence>
<keyword evidence="18" id="KW-0472">Membrane</keyword>
<dbReference type="AlphaFoldDB" id="A0A8C5EXQ2"/>
<dbReference type="SUPFAM" id="SSF55856">
    <property type="entry name" value="Cytochrome b5-like heme/steroid binding domain"/>
    <property type="match status" value="1"/>
</dbReference>
<evidence type="ECO:0000256" key="1">
    <source>
        <dbReference type="ARBA" id="ARBA00001947"/>
    </source>
</evidence>
<keyword evidence="9 30" id="KW-0479">Metal-binding</keyword>
<reference evidence="32" key="3">
    <citation type="submission" date="2025-09" db="UniProtKB">
        <authorList>
            <consortium name="Ensembl"/>
        </authorList>
    </citation>
    <scope>IDENTIFICATION</scope>
</reference>
<dbReference type="PRINTS" id="PR00363">
    <property type="entry name" value="CYTOCHROMEB5"/>
</dbReference>
<comment type="catalytic activity">
    <reaction evidence="23">
        <text>octadecanoate + 2 Fe(II)-[cytochrome b5] + O2 + 2 H(+) = (R)-2-hydroxyoctadecanoate + 2 Fe(III)-[cytochrome b5] + H2O</text>
        <dbReference type="Rhea" id="RHEA:39815"/>
        <dbReference type="Rhea" id="RHEA-COMP:10438"/>
        <dbReference type="Rhea" id="RHEA-COMP:10439"/>
        <dbReference type="ChEBI" id="CHEBI:15377"/>
        <dbReference type="ChEBI" id="CHEBI:15378"/>
        <dbReference type="ChEBI" id="CHEBI:15379"/>
        <dbReference type="ChEBI" id="CHEBI:25629"/>
        <dbReference type="ChEBI" id="CHEBI:29033"/>
        <dbReference type="ChEBI" id="CHEBI:29034"/>
        <dbReference type="ChEBI" id="CHEBI:57562"/>
    </reaction>
    <physiologicalReaction direction="left-to-right" evidence="23">
        <dbReference type="Rhea" id="RHEA:39816"/>
    </physiologicalReaction>
</comment>
<evidence type="ECO:0000256" key="29">
    <source>
        <dbReference type="ARBA" id="ARBA00078148"/>
    </source>
</evidence>
<keyword evidence="7 30" id="KW-0349">Heme</keyword>
<comment type="catalytic activity">
    <reaction evidence="25">
        <text>tetracosanoate + 2 Fe(II)-[cytochrome b5] + O2 + 2 H(+) = (R)-2-hydroxytetracosanoate + 2 Fe(III)-[cytochrome b5] + H2O</text>
        <dbReference type="Rhea" id="RHEA:38559"/>
        <dbReference type="Rhea" id="RHEA-COMP:10438"/>
        <dbReference type="Rhea" id="RHEA-COMP:10439"/>
        <dbReference type="ChEBI" id="CHEBI:15377"/>
        <dbReference type="ChEBI" id="CHEBI:15378"/>
        <dbReference type="ChEBI" id="CHEBI:15379"/>
        <dbReference type="ChEBI" id="CHEBI:29033"/>
        <dbReference type="ChEBI" id="CHEBI:29034"/>
        <dbReference type="ChEBI" id="CHEBI:31014"/>
        <dbReference type="ChEBI" id="CHEBI:75935"/>
    </reaction>
    <physiologicalReaction direction="left-to-right" evidence="25">
        <dbReference type="Rhea" id="RHEA:38560"/>
    </physiologicalReaction>
</comment>
<dbReference type="InterPro" id="IPR018506">
    <property type="entry name" value="Cyt_B5_heme-BS"/>
</dbReference>
<evidence type="ECO:0000256" key="27">
    <source>
        <dbReference type="ARBA" id="ARBA00060649"/>
    </source>
</evidence>
<evidence type="ECO:0000256" key="23">
    <source>
        <dbReference type="ARBA" id="ARBA00051625"/>
    </source>
</evidence>
<evidence type="ECO:0000256" key="13">
    <source>
        <dbReference type="ARBA" id="ARBA00022848"/>
    </source>
</evidence>
<keyword evidence="6" id="KW-0444">Lipid biosynthesis</keyword>
<evidence type="ECO:0000256" key="12">
    <source>
        <dbReference type="ARBA" id="ARBA00022833"/>
    </source>
</evidence>
<dbReference type="InterPro" id="IPR050668">
    <property type="entry name" value="Cytochrome_b5"/>
</dbReference>
<comment type="pathway">
    <text evidence="27">Sphingolipid metabolism; galactosylceramide biosynthesis.</text>
</comment>
<evidence type="ECO:0000256" key="10">
    <source>
        <dbReference type="ARBA" id="ARBA00022824"/>
    </source>
</evidence>
<evidence type="ECO:0000259" key="31">
    <source>
        <dbReference type="PROSITE" id="PS50255"/>
    </source>
</evidence>
<protein>
    <recommendedName>
        <fullName evidence="28">Fatty acid 2-hydroxylase</fullName>
    </recommendedName>
    <alternativeName>
        <fullName evidence="29">Fatty acid alpha-hydroxylase</fullName>
    </alternativeName>
</protein>
<dbReference type="InterPro" id="IPR036400">
    <property type="entry name" value="Cyt_B5-like_heme/steroid_sf"/>
</dbReference>
<name>A0A8C5EXQ2_9SAUR</name>
<keyword evidence="10" id="KW-0256">Endoplasmic reticulum</keyword>
<dbReference type="Proteomes" id="UP000694390">
    <property type="component" value="Chromosome 12"/>
</dbReference>
<keyword evidence="17" id="KW-0443">Lipid metabolism</keyword>
<dbReference type="GO" id="GO:0020037">
    <property type="term" value="F:heme binding"/>
    <property type="evidence" value="ECO:0007669"/>
    <property type="project" value="UniProtKB-UniRule"/>
</dbReference>
<sequence>MAPPPRAYSPAEVRQRCAQGACLVLRGRRLYDLSGFVRLHPGGEQLLRERAGSDVSAALEGPPHRHSRNARLWLEQYYLGEVCPAPAPEPQVPSRRPGPALCPPCPDSSSSSYCPLSPLFPPPLPLNFMCFLGPATTCCPPPPVVQLGGVLRGS</sequence>
<comment type="pathway">
    <text evidence="4">Lipid metabolism; fatty acid metabolism.</text>
</comment>
<comment type="function">
    <text evidence="26">Catalyzes the hydroxylation of free fatty acids at the C-2 position to produce 2-hydroxy fatty acids, which are building blocks of sphingolipids and glycosphingolipids common in neural tissue and epidermis. FA2H is stereospecific for the production of (R)-2-hydroxy fatty acids. Plays an essential role in the synthesis of galactosphingolipids of the myelin sheath. Responsible for the synthesis of sphingolipids and glycosphingolipids involved in the formation of epidermal lamellar bodies critical for skin permeability barrier. Participates in the synthesis of glycosphingolipids and a fraction of type II wax diesters in sebaceous gland, specifically regulating hair follicle homeostasis. Involved in the synthesis of sphingolipids of plasma membrane rafts, controlling lipid raft mobility and trafficking of raft-associated proteins.</text>
</comment>
<keyword evidence="16 30" id="KW-0408">Iron</keyword>
<reference evidence="32" key="2">
    <citation type="submission" date="2025-08" db="UniProtKB">
        <authorList>
            <consortium name="Ensembl"/>
        </authorList>
    </citation>
    <scope>IDENTIFICATION</scope>
</reference>
<dbReference type="SMART" id="SM01117">
    <property type="entry name" value="Cyt-b5"/>
    <property type="match status" value="1"/>
</dbReference>
<evidence type="ECO:0000256" key="8">
    <source>
        <dbReference type="ARBA" id="ARBA00022692"/>
    </source>
</evidence>
<evidence type="ECO:0000256" key="3">
    <source>
        <dbReference type="ARBA" id="ARBA00004477"/>
    </source>
</evidence>
<dbReference type="Pfam" id="PF00173">
    <property type="entry name" value="Cyt-b5"/>
    <property type="match status" value="1"/>
</dbReference>
<dbReference type="PROSITE" id="PS50255">
    <property type="entry name" value="CYTOCHROME_B5_2"/>
    <property type="match status" value="1"/>
</dbReference>
<dbReference type="PANTHER" id="PTHR19359">
    <property type="entry name" value="CYTOCHROME B5"/>
    <property type="match status" value="1"/>
</dbReference>
<dbReference type="GO" id="GO:0006633">
    <property type="term" value="P:fatty acid biosynthetic process"/>
    <property type="evidence" value="ECO:0007669"/>
    <property type="project" value="UniProtKB-KW"/>
</dbReference>
<evidence type="ECO:0000256" key="5">
    <source>
        <dbReference type="ARBA" id="ARBA00005747"/>
    </source>
</evidence>
<evidence type="ECO:0000256" key="26">
    <source>
        <dbReference type="ARBA" id="ARBA00054885"/>
    </source>
</evidence>
<comment type="catalytic activity">
    <reaction evidence="24">
        <text>hexadecanoate + 2 Fe(II)-[cytochrome b5] + O2 + 2 H(+) = (R)-2-hydroxyhexadecanoate + 2 Fe(III)-[cytochrome b5] + H2O</text>
        <dbReference type="Rhea" id="RHEA:38551"/>
        <dbReference type="Rhea" id="RHEA-COMP:10438"/>
        <dbReference type="Rhea" id="RHEA-COMP:10439"/>
        <dbReference type="ChEBI" id="CHEBI:7896"/>
        <dbReference type="ChEBI" id="CHEBI:15377"/>
        <dbReference type="ChEBI" id="CHEBI:15378"/>
        <dbReference type="ChEBI" id="CHEBI:15379"/>
        <dbReference type="ChEBI" id="CHEBI:29033"/>
        <dbReference type="ChEBI" id="CHEBI:29034"/>
        <dbReference type="ChEBI" id="CHEBI:75927"/>
    </reaction>
    <physiologicalReaction direction="left-to-right" evidence="24">
        <dbReference type="Rhea" id="RHEA:38552"/>
    </physiologicalReaction>
</comment>
<keyword evidence="8" id="KW-0812">Transmembrane</keyword>
<evidence type="ECO:0000256" key="22">
    <source>
        <dbReference type="ARBA" id="ARBA00051519"/>
    </source>
</evidence>
<dbReference type="FunFam" id="3.10.120.10:FF:000011">
    <property type="entry name" value="Fatty acid 2-hydroxylase"/>
    <property type="match status" value="1"/>
</dbReference>
<evidence type="ECO:0000256" key="17">
    <source>
        <dbReference type="ARBA" id="ARBA00023098"/>
    </source>
</evidence>
<dbReference type="Ensembl" id="ENSGEVT00005022585.1">
    <property type="protein sequence ID" value="ENSGEVP00005021498.1"/>
    <property type="gene ID" value="ENSGEVG00005015246.1"/>
</dbReference>
<dbReference type="OrthoDB" id="2204368at2759"/>
<keyword evidence="11" id="KW-0276">Fatty acid metabolism</keyword>
<evidence type="ECO:0000256" key="20">
    <source>
        <dbReference type="ARBA" id="ARBA00038168"/>
    </source>
</evidence>